<keyword evidence="1" id="KW-0472">Membrane</keyword>
<reference evidence="2 3" key="1">
    <citation type="submission" date="2021-03" db="EMBL/GenBank/DDBJ databases">
        <title>Actinomadura violae sp. nov., isolated from lichen in Thailand.</title>
        <authorList>
            <person name="Kanchanasin P."/>
            <person name="Saeng-In P."/>
            <person name="Phongsopitanun W."/>
            <person name="Yuki M."/>
            <person name="Kudo T."/>
            <person name="Ohkuma M."/>
            <person name="Tanasupawat S."/>
        </authorList>
    </citation>
    <scope>NUCLEOTIDE SEQUENCE [LARGE SCALE GENOMIC DNA]</scope>
    <source>
        <strain evidence="2 3">LCR2-06</strain>
    </source>
</reference>
<comment type="caution">
    <text evidence="2">The sequence shown here is derived from an EMBL/GenBank/DDBJ whole genome shotgun (WGS) entry which is preliminary data.</text>
</comment>
<feature type="transmembrane region" description="Helical" evidence="1">
    <location>
        <begin position="41"/>
        <end position="58"/>
    </location>
</feature>
<name>A0ABS3S1Z0_9ACTN</name>
<keyword evidence="1" id="KW-0812">Transmembrane</keyword>
<dbReference type="RefSeq" id="WP_208246939.1">
    <property type="nucleotide sequence ID" value="NZ_JAGEPF010000022.1"/>
</dbReference>
<protein>
    <recommendedName>
        <fullName evidence="4">Integral membrane protein</fullName>
    </recommendedName>
</protein>
<sequence length="61" mass="6190">MRTVGVIVAAVGFLSVAYHYTGGGNIELMEWSEGHQPLAGMGIGVTGLLVAGAGAVFSRGR</sequence>
<proteinExistence type="predicted"/>
<dbReference type="Proteomes" id="UP000680206">
    <property type="component" value="Unassembled WGS sequence"/>
</dbReference>
<dbReference type="EMBL" id="JAGEPF010000022">
    <property type="protein sequence ID" value="MBO2462563.1"/>
    <property type="molecule type" value="Genomic_DNA"/>
</dbReference>
<keyword evidence="3" id="KW-1185">Reference proteome</keyword>
<evidence type="ECO:0000313" key="2">
    <source>
        <dbReference type="EMBL" id="MBO2462563.1"/>
    </source>
</evidence>
<gene>
    <name evidence="2" type="ORF">J4709_33840</name>
</gene>
<accession>A0ABS3S1Z0</accession>
<evidence type="ECO:0008006" key="4">
    <source>
        <dbReference type="Google" id="ProtNLM"/>
    </source>
</evidence>
<organism evidence="2 3">
    <name type="scientific">Actinomadura violacea</name>
    <dbReference type="NCBI Taxonomy" id="2819934"/>
    <lineage>
        <taxon>Bacteria</taxon>
        <taxon>Bacillati</taxon>
        <taxon>Actinomycetota</taxon>
        <taxon>Actinomycetes</taxon>
        <taxon>Streptosporangiales</taxon>
        <taxon>Thermomonosporaceae</taxon>
        <taxon>Actinomadura</taxon>
    </lineage>
</organism>
<evidence type="ECO:0000313" key="3">
    <source>
        <dbReference type="Proteomes" id="UP000680206"/>
    </source>
</evidence>
<evidence type="ECO:0000256" key="1">
    <source>
        <dbReference type="SAM" id="Phobius"/>
    </source>
</evidence>
<keyword evidence="1" id="KW-1133">Transmembrane helix</keyword>